<name>A0ABU6DT04_9GAMM</name>
<evidence type="ECO:0008006" key="3">
    <source>
        <dbReference type="Google" id="ProtNLM"/>
    </source>
</evidence>
<sequence length="172" mass="20425">MSKDIIQRIGETDQLYLEENSAELASERADLRLQLVTLSRNKQEQIHFLHEAIVLLEQARIEFEDQSTANYIDLSLQLVKAYMIYYELSQDQKFALITQQILKPLAHFQDGNIYFYLAYASAVKDETAMTRHWLIKYANTDCFDLHLLKQHHAFRLQQKERWFTDILNKKLN</sequence>
<reference evidence="1 2" key="1">
    <citation type="submission" date="2019-08" db="EMBL/GenBank/DDBJ databases">
        <title>Five species of Acinetobacter isolated from floral nectar and animal pollinators.</title>
        <authorList>
            <person name="Hendry T.A."/>
        </authorList>
    </citation>
    <scope>NUCLEOTIDE SEQUENCE [LARGE SCALE GENOMIC DNA]</scope>
    <source>
        <strain evidence="1 2">MD18.27</strain>
    </source>
</reference>
<accession>A0ABU6DT04</accession>
<evidence type="ECO:0000313" key="1">
    <source>
        <dbReference type="EMBL" id="MEB5476558.1"/>
    </source>
</evidence>
<keyword evidence="2" id="KW-1185">Reference proteome</keyword>
<evidence type="ECO:0000313" key="2">
    <source>
        <dbReference type="Proteomes" id="UP001339883"/>
    </source>
</evidence>
<protein>
    <recommendedName>
        <fullName evidence="3">Transcriptional regulator</fullName>
    </recommendedName>
</protein>
<organism evidence="1 2">
    <name type="scientific">Acinetobacter pollinis</name>
    <dbReference type="NCBI Taxonomy" id="2605270"/>
    <lineage>
        <taxon>Bacteria</taxon>
        <taxon>Pseudomonadati</taxon>
        <taxon>Pseudomonadota</taxon>
        <taxon>Gammaproteobacteria</taxon>
        <taxon>Moraxellales</taxon>
        <taxon>Moraxellaceae</taxon>
        <taxon>Acinetobacter</taxon>
    </lineage>
</organism>
<dbReference type="RefSeq" id="WP_195771019.1">
    <property type="nucleotide sequence ID" value="NZ_VTDN01000004.1"/>
</dbReference>
<proteinExistence type="predicted"/>
<dbReference type="Proteomes" id="UP001339883">
    <property type="component" value="Unassembled WGS sequence"/>
</dbReference>
<dbReference type="EMBL" id="VTDN01000004">
    <property type="protein sequence ID" value="MEB5476558.1"/>
    <property type="molecule type" value="Genomic_DNA"/>
</dbReference>
<gene>
    <name evidence="1" type="ORF">I2F25_05770</name>
</gene>
<comment type="caution">
    <text evidence="1">The sequence shown here is derived from an EMBL/GenBank/DDBJ whole genome shotgun (WGS) entry which is preliminary data.</text>
</comment>